<protein>
    <submittedName>
        <fullName evidence="2">Uncharacterized protein</fullName>
    </submittedName>
</protein>
<feature type="transmembrane region" description="Helical" evidence="1">
    <location>
        <begin position="39"/>
        <end position="59"/>
    </location>
</feature>
<dbReference type="RefSeq" id="WP_238752524.1">
    <property type="nucleotide sequence ID" value="NZ_CAKLPZ010000007.1"/>
</dbReference>
<sequence length="163" mass="18719">MKNNYWKVIVDRHDPGQLLLMLALFVITAYWTLTNEGWWVLLPLPFAVTLLAIITYPAVRKFLRRNLDRDSEFFDPAGGTYGPIYDLYIYIAELSVGKDHIAYTQAAREVKDKVDEIVAQGKHYQFGRSTIMFSESVKDAMHRSISIESDGYGLIRVITSLRP</sequence>
<evidence type="ECO:0000256" key="1">
    <source>
        <dbReference type="SAM" id="Phobius"/>
    </source>
</evidence>
<reference evidence="2" key="1">
    <citation type="submission" date="2021-12" db="EMBL/GenBank/DDBJ databases">
        <authorList>
            <person name="Rodrigo-Torres L."/>
            <person name="Arahal R. D."/>
            <person name="Lucena T."/>
        </authorList>
    </citation>
    <scope>NUCLEOTIDE SEQUENCE</scope>
    <source>
        <strain evidence="2">CECT 8419</strain>
    </source>
</reference>
<keyword evidence="1" id="KW-1133">Transmembrane helix</keyword>
<comment type="caution">
    <text evidence="2">The sequence shown here is derived from an EMBL/GenBank/DDBJ whole genome shotgun (WGS) entry which is preliminary data.</text>
</comment>
<dbReference type="EMBL" id="CAKLPZ010000007">
    <property type="protein sequence ID" value="CAH1002704.1"/>
    <property type="molecule type" value="Genomic_DNA"/>
</dbReference>
<organism evidence="2 3">
    <name type="scientific">Neolewinella maritima</name>
    <dbReference type="NCBI Taxonomy" id="1383882"/>
    <lineage>
        <taxon>Bacteria</taxon>
        <taxon>Pseudomonadati</taxon>
        <taxon>Bacteroidota</taxon>
        <taxon>Saprospiria</taxon>
        <taxon>Saprospirales</taxon>
        <taxon>Lewinellaceae</taxon>
        <taxon>Neolewinella</taxon>
    </lineage>
</organism>
<keyword evidence="1" id="KW-0812">Transmembrane</keyword>
<dbReference type="Proteomes" id="UP000837803">
    <property type="component" value="Unassembled WGS sequence"/>
</dbReference>
<keyword evidence="1" id="KW-0472">Membrane</keyword>
<feature type="transmembrane region" description="Helical" evidence="1">
    <location>
        <begin position="16"/>
        <end position="33"/>
    </location>
</feature>
<evidence type="ECO:0000313" key="3">
    <source>
        <dbReference type="Proteomes" id="UP000837803"/>
    </source>
</evidence>
<proteinExistence type="predicted"/>
<keyword evidence="3" id="KW-1185">Reference proteome</keyword>
<gene>
    <name evidence="2" type="ORF">LEM8419_03576</name>
</gene>
<name>A0ABM9B5N4_9BACT</name>
<accession>A0ABM9B5N4</accession>
<evidence type="ECO:0000313" key="2">
    <source>
        <dbReference type="EMBL" id="CAH1002704.1"/>
    </source>
</evidence>